<feature type="compositionally biased region" description="Basic and acidic residues" evidence="1">
    <location>
        <begin position="16"/>
        <end position="27"/>
    </location>
</feature>
<protein>
    <submittedName>
        <fullName evidence="2">Uncharacterized protein</fullName>
    </submittedName>
</protein>
<dbReference type="EMBL" id="KN818350">
    <property type="protein sequence ID" value="KIL57990.1"/>
    <property type="molecule type" value="Genomic_DNA"/>
</dbReference>
<feature type="compositionally biased region" description="Polar residues" evidence="1">
    <location>
        <begin position="1"/>
        <end position="15"/>
    </location>
</feature>
<reference evidence="2 3" key="1">
    <citation type="submission" date="2014-04" db="EMBL/GenBank/DDBJ databases">
        <title>Evolutionary Origins and Diversification of the Mycorrhizal Mutualists.</title>
        <authorList>
            <consortium name="DOE Joint Genome Institute"/>
            <consortium name="Mycorrhizal Genomics Consortium"/>
            <person name="Kohler A."/>
            <person name="Kuo A."/>
            <person name="Nagy L.G."/>
            <person name="Floudas D."/>
            <person name="Copeland A."/>
            <person name="Barry K.W."/>
            <person name="Cichocki N."/>
            <person name="Veneault-Fourrey C."/>
            <person name="LaButti K."/>
            <person name="Lindquist E.A."/>
            <person name="Lipzen A."/>
            <person name="Lundell T."/>
            <person name="Morin E."/>
            <person name="Murat C."/>
            <person name="Riley R."/>
            <person name="Ohm R."/>
            <person name="Sun H."/>
            <person name="Tunlid A."/>
            <person name="Henrissat B."/>
            <person name="Grigoriev I.V."/>
            <person name="Hibbett D.S."/>
            <person name="Martin F."/>
        </authorList>
    </citation>
    <scope>NUCLEOTIDE SEQUENCE [LARGE SCALE GENOMIC DNA]</scope>
    <source>
        <strain evidence="2 3">Koide BX008</strain>
    </source>
</reference>
<feature type="region of interest" description="Disordered" evidence="1">
    <location>
        <begin position="1"/>
        <end position="37"/>
    </location>
</feature>
<keyword evidence="3" id="KW-1185">Reference proteome</keyword>
<evidence type="ECO:0000256" key="1">
    <source>
        <dbReference type="SAM" id="MobiDB-lite"/>
    </source>
</evidence>
<dbReference type="AlphaFoldDB" id="A0A0C2S5I2"/>
<gene>
    <name evidence="2" type="ORF">M378DRAFT_171118</name>
</gene>
<dbReference type="InParanoid" id="A0A0C2S5I2"/>
<proteinExistence type="predicted"/>
<feature type="non-terminal residue" evidence="2">
    <location>
        <position position="1"/>
    </location>
</feature>
<name>A0A0C2S5I2_AMAMK</name>
<organism evidence="2 3">
    <name type="scientific">Amanita muscaria (strain Koide BX008)</name>
    <dbReference type="NCBI Taxonomy" id="946122"/>
    <lineage>
        <taxon>Eukaryota</taxon>
        <taxon>Fungi</taxon>
        <taxon>Dikarya</taxon>
        <taxon>Basidiomycota</taxon>
        <taxon>Agaricomycotina</taxon>
        <taxon>Agaricomycetes</taxon>
        <taxon>Agaricomycetidae</taxon>
        <taxon>Agaricales</taxon>
        <taxon>Pluteineae</taxon>
        <taxon>Amanitaceae</taxon>
        <taxon>Amanita</taxon>
    </lineage>
</organism>
<dbReference type="HOGENOM" id="CLU_046303_1_0_1"/>
<evidence type="ECO:0000313" key="3">
    <source>
        <dbReference type="Proteomes" id="UP000054549"/>
    </source>
</evidence>
<sequence>MSSRLETKNAGTSKNLPKDTARIKKDSQPPSRPGPQAGLLYLRVSRGFLNLLPAATAGQPDPQPLPPPSGTIGHLYVIRASLQDLRPFAGGTVDWLIRVARLIFEPHGTSSLFTFTADTLDSWLDRDMDLTQWRQVEKGEQLRATIYEFRPDNNAFITLSRMSFREGMSATTNTSQPQATAFRNMINERDGKCIISQTPWSVAASRLVPKRLSDAAVTSVVRRFTGSDAAVTRFDPALGVLLFLPLDDRVGSYEVGFWNSGPDQYVIHSFFHAQLSIIGAPPLAPSNPMLHGHTITLSTHDASFPPIGMFNWHYLQCVLKKFATDEYKQIQNICYFSLPFRTREEVEEAEEIDLDFDDERNIANPPYPSYPIELAEATARLHLEDAERNRDIGAWNSNISTS</sequence>
<accession>A0A0C2S5I2</accession>
<dbReference type="Proteomes" id="UP000054549">
    <property type="component" value="Unassembled WGS sequence"/>
</dbReference>
<evidence type="ECO:0000313" key="2">
    <source>
        <dbReference type="EMBL" id="KIL57990.1"/>
    </source>
</evidence>
<dbReference type="OrthoDB" id="3141919at2759"/>